<evidence type="ECO:0000313" key="2">
    <source>
        <dbReference type="Proteomes" id="UP000192247"/>
    </source>
</evidence>
<comment type="caution">
    <text evidence="1">The sequence shown here is derived from an EMBL/GenBank/DDBJ whole genome shotgun (WGS) entry which is preliminary data.</text>
</comment>
<proteinExistence type="predicted"/>
<sequence>MVRSEYASHPFSFLKRVLVMMGVDLPDFIMNQRNGNRIQAFRNRLIPSERR</sequence>
<dbReference type="OrthoDB" id="6503821at2759"/>
<dbReference type="Proteomes" id="UP000192247">
    <property type="component" value="Unassembled WGS sequence"/>
</dbReference>
<reference evidence="1 2" key="1">
    <citation type="journal article" date="2017" name="Gigascience">
        <title>Draft genome of the honey bee ectoparasitic mite, Tropilaelaps mercedesae, is shaped by the parasitic life history.</title>
        <authorList>
            <person name="Dong X."/>
            <person name="Armstrong S.D."/>
            <person name="Xia D."/>
            <person name="Makepeace B.L."/>
            <person name="Darby A.C."/>
            <person name="Kadowaki T."/>
        </authorList>
    </citation>
    <scope>NUCLEOTIDE SEQUENCE [LARGE SCALE GENOMIC DNA]</scope>
    <source>
        <strain evidence="1">Wuxi-XJTLU</strain>
    </source>
</reference>
<gene>
    <name evidence="1" type="ORF">BIW11_13430</name>
</gene>
<accession>A0A1V9X2G5</accession>
<dbReference type="AlphaFoldDB" id="A0A1V9X2G5"/>
<organism evidence="1 2">
    <name type="scientific">Tropilaelaps mercedesae</name>
    <dbReference type="NCBI Taxonomy" id="418985"/>
    <lineage>
        <taxon>Eukaryota</taxon>
        <taxon>Metazoa</taxon>
        <taxon>Ecdysozoa</taxon>
        <taxon>Arthropoda</taxon>
        <taxon>Chelicerata</taxon>
        <taxon>Arachnida</taxon>
        <taxon>Acari</taxon>
        <taxon>Parasitiformes</taxon>
        <taxon>Mesostigmata</taxon>
        <taxon>Gamasina</taxon>
        <taxon>Dermanyssoidea</taxon>
        <taxon>Laelapidae</taxon>
        <taxon>Tropilaelaps</taxon>
    </lineage>
</organism>
<keyword evidence="2" id="KW-1185">Reference proteome</keyword>
<dbReference type="InParanoid" id="A0A1V9X2G5"/>
<evidence type="ECO:0000313" key="1">
    <source>
        <dbReference type="EMBL" id="OQR67598.1"/>
    </source>
</evidence>
<protein>
    <submittedName>
        <fullName evidence="1">Uncharacterized protein</fullName>
    </submittedName>
</protein>
<name>A0A1V9X2G5_9ACAR</name>
<dbReference type="EMBL" id="MNPL01028251">
    <property type="protein sequence ID" value="OQR67598.1"/>
    <property type="molecule type" value="Genomic_DNA"/>
</dbReference>